<feature type="region of interest" description="Disordered" evidence="1">
    <location>
        <begin position="1"/>
        <end position="36"/>
    </location>
</feature>
<keyword evidence="2" id="KW-1133">Transmembrane helix</keyword>
<sequence>MNEPRKDPPAGDSQTQTAASPASPPPAAAEPSNWHPPKKSPVTIIVIALLALCAIGVVLRAWRLPPFAGASEETDNAYVRGLVTTISSQVSGYVTSVPVNDFAEVKAGKILATVDDRIYAARVAQAEANLAAQQAAFANSAQSQRSRELATHSQDANIAAARAQLVRAEADMRRADALVKDGSLSKREYDQTRAALLAARASLQQAVAGRSIGTEDVRTVVVARAGLQAAIDSAKAALRSAQVDLENTVIRAPVDGQLSEIGVRNGDYVTAGTQLMSLVPHTIWIVANYKEAQTHRMRAGQRVTFRVDALGDAELHGHLETISPATGSEFAAIKPDNATGNFVKVAQRIAVRISVDPGQELARRLRPGMSVETAVDTRDGDR</sequence>
<evidence type="ECO:0000259" key="4">
    <source>
        <dbReference type="Pfam" id="PF25954"/>
    </source>
</evidence>
<feature type="domain" description="CusB-like beta-barrel" evidence="4">
    <location>
        <begin position="282"/>
        <end position="326"/>
    </location>
</feature>
<dbReference type="GO" id="GO:0055085">
    <property type="term" value="P:transmembrane transport"/>
    <property type="evidence" value="ECO:0007669"/>
    <property type="project" value="InterPro"/>
</dbReference>
<dbReference type="InterPro" id="IPR058792">
    <property type="entry name" value="Beta-barrel_RND_2"/>
</dbReference>
<feature type="domain" description="Multidrug resistance protein MdtA-like barrel-sandwich hybrid" evidence="3">
    <location>
        <begin position="84"/>
        <end position="278"/>
    </location>
</feature>
<dbReference type="AlphaFoldDB" id="A0A158JS27"/>
<keyword evidence="2" id="KW-0472">Membrane</keyword>
<evidence type="ECO:0000256" key="1">
    <source>
        <dbReference type="SAM" id="MobiDB-lite"/>
    </source>
</evidence>
<dbReference type="PANTHER" id="PTHR30386:SF24">
    <property type="entry name" value="MULTIDRUG RESISTANCE EFFLUX PUMP"/>
    <property type="match status" value="1"/>
</dbReference>
<dbReference type="Pfam" id="PF25954">
    <property type="entry name" value="Beta-barrel_RND_2"/>
    <property type="match status" value="1"/>
</dbReference>
<dbReference type="Gene3D" id="2.40.30.170">
    <property type="match status" value="1"/>
</dbReference>
<proteinExistence type="predicted"/>
<evidence type="ECO:0000256" key="2">
    <source>
        <dbReference type="SAM" id="Phobius"/>
    </source>
</evidence>
<dbReference type="InterPro" id="IPR058625">
    <property type="entry name" value="MdtA-like_BSH"/>
</dbReference>
<organism evidence="5 6">
    <name type="scientific">Caballeronia udeis</name>
    <dbReference type="NCBI Taxonomy" id="1232866"/>
    <lineage>
        <taxon>Bacteria</taxon>
        <taxon>Pseudomonadati</taxon>
        <taxon>Pseudomonadota</taxon>
        <taxon>Betaproteobacteria</taxon>
        <taxon>Burkholderiales</taxon>
        <taxon>Burkholderiaceae</taxon>
        <taxon>Caballeronia</taxon>
    </lineage>
</organism>
<dbReference type="PANTHER" id="PTHR30386">
    <property type="entry name" value="MEMBRANE FUSION SUBUNIT OF EMRAB-TOLC MULTIDRUG EFFLUX PUMP"/>
    <property type="match status" value="1"/>
</dbReference>
<dbReference type="OrthoDB" id="9811754at2"/>
<accession>A0A158JS27</accession>
<evidence type="ECO:0000313" key="6">
    <source>
        <dbReference type="Proteomes" id="UP000054683"/>
    </source>
</evidence>
<dbReference type="Gene3D" id="2.40.50.100">
    <property type="match status" value="1"/>
</dbReference>
<dbReference type="InterPro" id="IPR050739">
    <property type="entry name" value="MFP"/>
</dbReference>
<dbReference type="SUPFAM" id="SSF111369">
    <property type="entry name" value="HlyD-like secretion proteins"/>
    <property type="match status" value="3"/>
</dbReference>
<gene>
    <name evidence="5" type="ORF">AWB69_08639</name>
</gene>
<dbReference type="EMBL" id="FCOK02000113">
    <property type="protein sequence ID" value="SAL71485.1"/>
    <property type="molecule type" value="Genomic_DNA"/>
</dbReference>
<protein>
    <submittedName>
        <fullName evidence="5">Secretion protein HlyD family protein</fullName>
    </submittedName>
</protein>
<name>A0A158JS27_9BURK</name>
<feature type="transmembrane region" description="Helical" evidence="2">
    <location>
        <begin position="42"/>
        <end position="62"/>
    </location>
</feature>
<evidence type="ECO:0000313" key="5">
    <source>
        <dbReference type="EMBL" id="SAL71485.1"/>
    </source>
</evidence>
<reference evidence="5 6" key="1">
    <citation type="submission" date="2016-01" db="EMBL/GenBank/DDBJ databases">
        <authorList>
            <person name="Oliw E.H."/>
        </authorList>
    </citation>
    <scope>NUCLEOTIDE SEQUENCE [LARGE SCALE GENOMIC DNA]</scope>
    <source>
        <strain evidence="5">LMG 27134</strain>
    </source>
</reference>
<dbReference type="Gene3D" id="1.10.287.470">
    <property type="entry name" value="Helix hairpin bin"/>
    <property type="match status" value="2"/>
</dbReference>
<dbReference type="Pfam" id="PF25917">
    <property type="entry name" value="BSH_RND"/>
    <property type="match status" value="1"/>
</dbReference>
<dbReference type="Proteomes" id="UP000054683">
    <property type="component" value="Unassembled WGS sequence"/>
</dbReference>
<evidence type="ECO:0000259" key="3">
    <source>
        <dbReference type="Pfam" id="PF25917"/>
    </source>
</evidence>
<keyword evidence="2" id="KW-0812">Transmembrane</keyword>